<keyword evidence="2" id="KW-0732">Signal</keyword>
<protein>
    <submittedName>
        <fullName evidence="3">Uncharacterized protein</fullName>
    </submittedName>
</protein>
<evidence type="ECO:0000313" key="3">
    <source>
        <dbReference type="EMBL" id="QES29198.1"/>
    </source>
</evidence>
<dbReference type="EMBL" id="CP029193">
    <property type="protein sequence ID" value="QES29198.1"/>
    <property type="molecule type" value="Genomic_DNA"/>
</dbReference>
<feature type="signal peptide" evidence="2">
    <location>
        <begin position="1"/>
        <end position="17"/>
    </location>
</feature>
<evidence type="ECO:0000256" key="2">
    <source>
        <dbReference type="SAM" id="SignalP"/>
    </source>
</evidence>
<reference evidence="3 4" key="1">
    <citation type="submission" date="2018-05" db="EMBL/GenBank/DDBJ databases">
        <title>Streptomyces venezuelae.</title>
        <authorList>
            <person name="Kim W."/>
            <person name="Lee N."/>
            <person name="Cho B.-K."/>
        </authorList>
    </citation>
    <scope>NUCLEOTIDE SEQUENCE [LARGE SCALE GENOMIC DNA]</scope>
    <source>
        <strain evidence="3 4">ATCC 14583</strain>
    </source>
</reference>
<dbReference type="AlphaFoldDB" id="A0A5P2BHK4"/>
<gene>
    <name evidence="3" type="ORF">DEJ47_24660</name>
</gene>
<name>A0A5P2BHK4_STRVZ</name>
<keyword evidence="4" id="KW-1185">Reference proteome</keyword>
<evidence type="ECO:0000256" key="1">
    <source>
        <dbReference type="SAM" id="MobiDB-lite"/>
    </source>
</evidence>
<proteinExistence type="predicted"/>
<evidence type="ECO:0000313" key="4">
    <source>
        <dbReference type="Proteomes" id="UP000323046"/>
    </source>
</evidence>
<dbReference type="Proteomes" id="UP000323046">
    <property type="component" value="Chromosome"/>
</dbReference>
<feature type="region of interest" description="Disordered" evidence="1">
    <location>
        <begin position="27"/>
        <end position="55"/>
    </location>
</feature>
<dbReference type="RefSeq" id="WP_150171709.1">
    <property type="nucleotide sequence ID" value="NZ_CP029193.1"/>
</dbReference>
<accession>A0A5P2BHK4</accession>
<feature type="chain" id="PRO_5039695602" evidence="2">
    <location>
        <begin position="18"/>
        <end position="88"/>
    </location>
</feature>
<sequence length="88" mass="9303">MKTTLFKLAAMSVIAFAATATVTIPAQAHASSPAPMAGASKTLGPAKDGPTEEEIARWEEREEMCKISGIVGWFGNQLGGNEYECDGR</sequence>
<organism evidence="3 4">
    <name type="scientific">Streptomyces venezuelae</name>
    <dbReference type="NCBI Taxonomy" id="54571"/>
    <lineage>
        <taxon>Bacteria</taxon>
        <taxon>Bacillati</taxon>
        <taxon>Actinomycetota</taxon>
        <taxon>Actinomycetes</taxon>
        <taxon>Kitasatosporales</taxon>
        <taxon>Streptomycetaceae</taxon>
        <taxon>Streptomyces</taxon>
    </lineage>
</organism>